<dbReference type="Proteomes" id="UP000189670">
    <property type="component" value="Unassembled WGS sequence"/>
</dbReference>
<feature type="compositionally biased region" description="Low complexity" evidence="2">
    <location>
        <begin position="33"/>
        <end position="44"/>
    </location>
</feature>
<evidence type="ECO:0000313" key="4">
    <source>
        <dbReference type="Proteomes" id="UP000189670"/>
    </source>
</evidence>
<proteinExistence type="predicted"/>
<dbReference type="AlphaFoldDB" id="A0A1V1NX58"/>
<organism evidence="3 4">
    <name type="scientific">Candidatus Magnetoglobus multicellularis str. Araruama</name>
    <dbReference type="NCBI Taxonomy" id="890399"/>
    <lineage>
        <taxon>Bacteria</taxon>
        <taxon>Pseudomonadati</taxon>
        <taxon>Thermodesulfobacteriota</taxon>
        <taxon>Desulfobacteria</taxon>
        <taxon>Desulfobacterales</taxon>
        <taxon>Desulfobacteraceae</taxon>
        <taxon>Candidatus Magnetoglobus</taxon>
    </lineage>
</organism>
<dbReference type="Pfam" id="PF03480">
    <property type="entry name" value="DctP"/>
    <property type="match status" value="1"/>
</dbReference>
<evidence type="ECO:0000313" key="3">
    <source>
        <dbReference type="EMBL" id="ETR67177.1"/>
    </source>
</evidence>
<dbReference type="NCBIfam" id="NF037995">
    <property type="entry name" value="TRAP_S1"/>
    <property type="match status" value="1"/>
</dbReference>
<dbReference type="CDD" id="cd13665">
    <property type="entry name" value="PBP2_TRAP_Dctp3_4"/>
    <property type="match status" value="1"/>
</dbReference>
<protein>
    <submittedName>
        <fullName evidence="3">TRAP dicarboxylate transporter subunit DctP</fullName>
    </submittedName>
</protein>
<feature type="compositionally biased region" description="Polar residues" evidence="2">
    <location>
        <begin position="1"/>
        <end position="32"/>
    </location>
</feature>
<dbReference type="GO" id="GO:0055085">
    <property type="term" value="P:transmembrane transport"/>
    <property type="evidence" value="ECO:0007669"/>
    <property type="project" value="InterPro"/>
</dbReference>
<gene>
    <name evidence="3" type="ORF">OMM_11871</name>
</gene>
<evidence type="ECO:0000256" key="2">
    <source>
        <dbReference type="SAM" id="MobiDB-lite"/>
    </source>
</evidence>
<dbReference type="InterPro" id="IPR018389">
    <property type="entry name" value="DctP_fam"/>
</dbReference>
<dbReference type="PANTHER" id="PTHR33376:SF15">
    <property type="entry name" value="BLL6794 PROTEIN"/>
    <property type="match status" value="1"/>
</dbReference>
<name>A0A1V1NX58_9BACT</name>
<feature type="region of interest" description="Disordered" evidence="2">
    <location>
        <begin position="1"/>
        <end position="62"/>
    </location>
</feature>
<reference evidence="4" key="1">
    <citation type="submission" date="2012-11" db="EMBL/GenBank/DDBJ databases">
        <authorList>
            <person name="Lucero-Rivera Y.E."/>
            <person name="Tovar-Ramirez D."/>
        </authorList>
    </citation>
    <scope>NUCLEOTIDE SEQUENCE [LARGE SCALE GENOMIC DNA]</scope>
    <source>
        <strain evidence="4">Araruama</strain>
    </source>
</reference>
<dbReference type="EMBL" id="ATBP01001521">
    <property type="protein sequence ID" value="ETR67177.1"/>
    <property type="molecule type" value="Genomic_DNA"/>
</dbReference>
<dbReference type="Gene3D" id="3.40.190.170">
    <property type="entry name" value="Bacterial extracellular solute-binding protein, family 7"/>
    <property type="match status" value="1"/>
</dbReference>
<dbReference type="PANTHER" id="PTHR33376">
    <property type="match status" value="1"/>
</dbReference>
<sequence length="369" mass="41052">MTASILAQTSSPVPQTSNPEAQASSPVPQTSNPEAQASSPAPEAESSEPQKDSPVPQKDDPVMTEPCQLTYSIFFPAEHGQCKAAIAWAKQVELRTNGQVKITVFPGGKLTDAKQCYDGVVRGKSDIGMSCFAYTRDRFPVMEAVDLPLGYPNGLVATRVVNAFYQQVNPRELSDVKVMYLHAHGPGLLHTNKPVQYLPDLYQMKIRSTGLSAKIIEALGAIPVAMPQGDTYKSLQKGIVAGTFGPMEVLKGWRQAEVIRYSTNCKQIGYTTAMFVVMNRTKWSSLPKNIQETITIVNQEWSDVHGLAWDALDDQGRDFSIQNKNFIFELSDKEVEKWKKAIEQVMYHYLDKTQVKTYRVKPILIAYIN</sequence>
<keyword evidence="1" id="KW-0732">Signal</keyword>
<accession>A0A1V1NX58</accession>
<evidence type="ECO:0000256" key="1">
    <source>
        <dbReference type="ARBA" id="ARBA00022729"/>
    </source>
</evidence>
<comment type="caution">
    <text evidence="3">The sequence shown here is derived from an EMBL/GenBank/DDBJ whole genome shotgun (WGS) entry which is preliminary data.</text>
</comment>
<dbReference type="InterPro" id="IPR038404">
    <property type="entry name" value="TRAP_DctP_sf"/>
</dbReference>